<feature type="domain" description="EGF-like" evidence="6">
    <location>
        <begin position="192"/>
        <end position="236"/>
    </location>
</feature>
<dbReference type="EMBL" id="CABIJS010000377">
    <property type="protein sequence ID" value="VUZ50562.1"/>
    <property type="molecule type" value="Genomic_DNA"/>
</dbReference>
<keyword evidence="5" id="KW-0812">Transmembrane</keyword>
<keyword evidence="5" id="KW-1133">Transmembrane helix</keyword>
<keyword evidence="8" id="KW-1185">Reference proteome</keyword>
<evidence type="ECO:0000256" key="3">
    <source>
        <dbReference type="ARBA" id="ARBA00023157"/>
    </source>
</evidence>
<evidence type="ECO:0000256" key="2">
    <source>
        <dbReference type="ARBA" id="ARBA00022737"/>
    </source>
</evidence>
<dbReference type="SMART" id="SM00181">
    <property type="entry name" value="EGF"/>
    <property type="match status" value="4"/>
</dbReference>
<dbReference type="Pfam" id="PF00090">
    <property type="entry name" value="TSP_1"/>
    <property type="match status" value="1"/>
</dbReference>
<sequence>MGYTWIRIYYLDEWDTFKDKWWKAWYLVDGANYEVPLYLREEYYIPTNWKQYCGPGAQTQDTALMYIGFMEDDYNQKESIRTLTSNINSYYFGDWTYLFIFFYNLCMCLKGEKTERTCPNACWRPTICKNDTNSLQACRPLRDIRTAEALHSTRKARFGDIYSIGYECICREGYRFSQKKSKCVKVKSNCNDGRYGKTPCRNKGVCSVLKPNEKRIIQDVSFKCECPPAWQGYVCEAPRNPCEYQTNLCGVFPCQRDPNNLALGYMCVCSKGYEPKSQTDPTCVNIDECENEETNPCLNGGICHDLIPPPLVQPKRGEEFRFRCECKFGFTGILCENAPAQLAWSEWGDWSACSVTCGMGTRTRTRICPRPGECPGKSQESGICHGRVVSCESVKTTSSKDGTSNFTFKTMEEMLKETGILWSEEDDDILNDAFTWSEQQFNIKTAAIQKRERAKWTSVIADVFAWIPIFGVISRMTLDRVLVIADSFAIVSLILFLILMMLAYIYCGFWRGKRDEDEEDEKNDTKQKASSMVASQDETFCSELDPFSECPAPICNRFKG</sequence>
<dbReference type="PROSITE" id="PS00022">
    <property type="entry name" value="EGF_1"/>
    <property type="match status" value="2"/>
</dbReference>
<evidence type="ECO:0000313" key="8">
    <source>
        <dbReference type="Proteomes" id="UP000321570"/>
    </source>
</evidence>
<proteinExistence type="predicted"/>
<dbReference type="SMART" id="SM00209">
    <property type="entry name" value="TSP1"/>
    <property type="match status" value="1"/>
</dbReference>
<gene>
    <name evidence="7" type="ORF">WMSIL1_LOCUS9418</name>
</gene>
<feature type="disulfide bond" evidence="4">
    <location>
        <begin position="226"/>
        <end position="235"/>
    </location>
</feature>
<dbReference type="Proteomes" id="UP000321570">
    <property type="component" value="Unassembled WGS sequence"/>
</dbReference>
<dbReference type="CDD" id="cd00054">
    <property type="entry name" value="EGF_CA"/>
    <property type="match status" value="1"/>
</dbReference>
<dbReference type="InterPro" id="IPR036383">
    <property type="entry name" value="TSP1_rpt_sf"/>
</dbReference>
<evidence type="ECO:0000256" key="4">
    <source>
        <dbReference type="PROSITE-ProRule" id="PRU00076"/>
    </source>
</evidence>
<evidence type="ECO:0000256" key="1">
    <source>
        <dbReference type="ARBA" id="ARBA00022536"/>
    </source>
</evidence>
<keyword evidence="3 4" id="KW-1015">Disulfide bond</keyword>
<dbReference type="SUPFAM" id="SSF57196">
    <property type="entry name" value="EGF/Laminin"/>
    <property type="match status" value="2"/>
</dbReference>
<evidence type="ECO:0000313" key="7">
    <source>
        <dbReference type="EMBL" id="VUZ50562.1"/>
    </source>
</evidence>
<dbReference type="InterPro" id="IPR051022">
    <property type="entry name" value="Notch_Cell-Fate_Det"/>
</dbReference>
<dbReference type="SMART" id="SM00179">
    <property type="entry name" value="EGF_CA"/>
    <property type="match status" value="2"/>
</dbReference>
<dbReference type="GO" id="GO:0005509">
    <property type="term" value="F:calcium ion binding"/>
    <property type="evidence" value="ECO:0007669"/>
    <property type="project" value="InterPro"/>
</dbReference>
<dbReference type="InterPro" id="IPR000884">
    <property type="entry name" value="TSP1_rpt"/>
</dbReference>
<protein>
    <recommendedName>
        <fullName evidence="6">EGF-like domain-containing protein</fullName>
    </recommendedName>
</protein>
<feature type="domain" description="EGF-like" evidence="6">
    <location>
        <begin position="285"/>
        <end position="336"/>
    </location>
</feature>
<dbReference type="InterPro" id="IPR000742">
    <property type="entry name" value="EGF"/>
</dbReference>
<keyword evidence="2" id="KW-0677">Repeat</keyword>
<keyword evidence="1 4" id="KW-0245">EGF-like domain</keyword>
<dbReference type="Gene3D" id="2.10.25.10">
    <property type="entry name" value="Laminin"/>
    <property type="match status" value="2"/>
</dbReference>
<dbReference type="PANTHER" id="PTHR24049">
    <property type="entry name" value="CRUMBS FAMILY MEMBER"/>
    <property type="match status" value="1"/>
</dbReference>
<name>A0A564YTH3_HYMDI</name>
<dbReference type="InterPro" id="IPR001881">
    <property type="entry name" value="EGF-like_Ca-bd_dom"/>
</dbReference>
<dbReference type="Gene3D" id="2.20.100.10">
    <property type="entry name" value="Thrombospondin type-1 (TSP1) repeat"/>
    <property type="match status" value="1"/>
</dbReference>
<accession>A0A564YTH3</accession>
<dbReference type="SUPFAM" id="SSF82895">
    <property type="entry name" value="TSP-1 type 1 repeat"/>
    <property type="match status" value="1"/>
</dbReference>
<dbReference type="PROSITE" id="PS01186">
    <property type="entry name" value="EGF_2"/>
    <property type="match status" value="1"/>
</dbReference>
<feature type="transmembrane region" description="Helical" evidence="5">
    <location>
        <begin position="459"/>
        <end position="478"/>
    </location>
</feature>
<feature type="transmembrane region" description="Helical" evidence="5">
    <location>
        <begin position="484"/>
        <end position="506"/>
    </location>
</feature>
<organism evidence="7 8">
    <name type="scientific">Hymenolepis diminuta</name>
    <name type="common">Rat tapeworm</name>
    <dbReference type="NCBI Taxonomy" id="6216"/>
    <lineage>
        <taxon>Eukaryota</taxon>
        <taxon>Metazoa</taxon>
        <taxon>Spiralia</taxon>
        <taxon>Lophotrochozoa</taxon>
        <taxon>Platyhelminthes</taxon>
        <taxon>Cestoda</taxon>
        <taxon>Eucestoda</taxon>
        <taxon>Cyclophyllidea</taxon>
        <taxon>Hymenolepididae</taxon>
        <taxon>Hymenolepis</taxon>
    </lineage>
</organism>
<evidence type="ECO:0000256" key="5">
    <source>
        <dbReference type="SAM" id="Phobius"/>
    </source>
</evidence>
<reference evidence="7 8" key="1">
    <citation type="submission" date="2019-07" db="EMBL/GenBank/DDBJ databases">
        <authorList>
            <person name="Jastrzebski P J."/>
            <person name="Paukszto L."/>
            <person name="Jastrzebski P J."/>
        </authorList>
    </citation>
    <scope>NUCLEOTIDE SEQUENCE [LARGE SCALE GENOMIC DNA]</scope>
    <source>
        <strain evidence="7 8">WMS-il1</strain>
    </source>
</reference>
<evidence type="ECO:0000259" key="6">
    <source>
        <dbReference type="PROSITE" id="PS50026"/>
    </source>
</evidence>
<dbReference type="PROSITE" id="PS50026">
    <property type="entry name" value="EGF_3"/>
    <property type="match status" value="2"/>
</dbReference>
<feature type="disulfide bond" evidence="4">
    <location>
        <begin position="326"/>
        <end position="335"/>
    </location>
</feature>
<dbReference type="AlphaFoldDB" id="A0A564YTH3"/>
<comment type="caution">
    <text evidence="4">Lacks conserved residue(s) required for the propagation of feature annotation.</text>
</comment>
<keyword evidence="5" id="KW-0472">Membrane</keyword>
<dbReference type="PROSITE" id="PS50092">
    <property type="entry name" value="TSP1"/>
    <property type="match status" value="1"/>
</dbReference>